<dbReference type="EMBL" id="CM055753">
    <property type="protein sequence ID" value="KAJ7991894.1"/>
    <property type="molecule type" value="Genomic_DNA"/>
</dbReference>
<sequence>MVDLYCNKDYVFLGLLVVILLGSSILVNVFSLLWYLEKEGTETRKERYLKNLSSLKILHVFQMGVPLRYASVLRISICGSGCNEIYTKDEVRYLKHDLRILRLIETYSESVPQLVLMLTIIIQREEVDLIPHLKAVVSVVAISVSVTMYHRSMQSFHRDKTKPCGGSSVLYFLWNLLLIGSRVMVIVLFTSVFPHYITAHILCSWAVLYFVAWKCKTKFKESIDKVWLYRATIALIWYFNWLNVMKSNSRWIRAIYHSLIVLDNVILGGFWVWQMKKSPPHFDLPLDPYEILGVIISAYFTGLCLMIIFQYCHQQTETVDRPKGTAKVKMLHTDCHHLRIEEDSADQATQVSMVNKRMKILADSFYS</sequence>
<protein>
    <submittedName>
        <fullName evidence="1">Uncharacterized protein</fullName>
    </submittedName>
</protein>
<organism evidence="1 2">
    <name type="scientific">Dallia pectoralis</name>
    <name type="common">Alaska blackfish</name>
    <dbReference type="NCBI Taxonomy" id="75939"/>
    <lineage>
        <taxon>Eukaryota</taxon>
        <taxon>Metazoa</taxon>
        <taxon>Chordata</taxon>
        <taxon>Craniata</taxon>
        <taxon>Vertebrata</taxon>
        <taxon>Euteleostomi</taxon>
        <taxon>Actinopterygii</taxon>
        <taxon>Neopterygii</taxon>
        <taxon>Teleostei</taxon>
        <taxon>Protacanthopterygii</taxon>
        <taxon>Esociformes</taxon>
        <taxon>Umbridae</taxon>
        <taxon>Dallia</taxon>
    </lineage>
</organism>
<dbReference type="Proteomes" id="UP001157502">
    <property type="component" value="Chromosome 26"/>
</dbReference>
<proteinExistence type="predicted"/>
<reference evidence="1" key="1">
    <citation type="submission" date="2021-05" db="EMBL/GenBank/DDBJ databases">
        <authorList>
            <person name="Pan Q."/>
            <person name="Jouanno E."/>
            <person name="Zahm M."/>
            <person name="Klopp C."/>
            <person name="Cabau C."/>
            <person name="Louis A."/>
            <person name="Berthelot C."/>
            <person name="Parey E."/>
            <person name="Roest Crollius H."/>
            <person name="Montfort J."/>
            <person name="Robinson-Rechavi M."/>
            <person name="Bouchez O."/>
            <person name="Lampietro C."/>
            <person name="Lopez Roques C."/>
            <person name="Donnadieu C."/>
            <person name="Postlethwait J."/>
            <person name="Bobe J."/>
            <person name="Dillon D."/>
            <person name="Chandos A."/>
            <person name="von Hippel F."/>
            <person name="Guiguen Y."/>
        </authorList>
    </citation>
    <scope>NUCLEOTIDE SEQUENCE</scope>
    <source>
        <strain evidence="1">YG-Jan2019</strain>
    </source>
</reference>
<comment type="caution">
    <text evidence="1">The sequence shown here is derived from an EMBL/GenBank/DDBJ whole genome shotgun (WGS) entry which is preliminary data.</text>
</comment>
<gene>
    <name evidence="1" type="ORF">DPEC_G00288590</name>
</gene>
<evidence type="ECO:0000313" key="2">
    <source>
        <dbReference type="Proteomes" id="UP001157502"/>
    </source>
</evidence>
<accession>A0ACC2FKI8</accession>
<name>A0ACC2FKI8_DALPE</name>
<evidence type="ECO:0000313" key="1">
    <source>
        <dbReference type="EMBL" id="KAJ7991894.1"/>
    </source>
</evidence>
<keyword evidence="2" id="KW-1185">Reference proteome</keyword>